<organism evidence="6 7">
    <name type="scientific">Hibiscus sabdariffa</name>
    <name type="common">roselle</name>
    <dbReference type="NCBI Taxonomy" id="183260"/>
    <lineage>
        <taxon>Eukaryota</taxon>
        <taxon>Viridiplantae</taxon>
        <taxon>Streptophyta</taxon>
        <taxon>Embryophyta</taxon>
        <taxon>Tracheophyta</taxon>
        <taxon>Spermatophyta</taxon>
        <taxon>Magnoliopsida</taxon>
        <taxon>eudicotyledons</taxon>
        <taxon>Gunneridae</taxon>
        <taxon>Pentapetalae</taxon>
        <taxon>rosids</taxon>
        <taxon>malvids</taxon>
        <taxon>Malvales</taxon>
        <taxon>Malvaceae</taxon>
        <taxon>Malvoideae</taxon>
        <taxon>Hibiscus</taxon>
    </lineage>
</organism>
<keyword evidence="4" id="KW-0175">Coiled coil</keyword>
<evidence type="ECO:0000256" key="3">
    <source>
        <dbReference type="ARBA" id="ARBA00023242"/>
    </source>
</evidence>
<evidence type="ECO:0000256" key="4">
    <source>
        <dbReference type="SAM" id="Coils"/>
    </source>
</evidence>
<dbReference type="Pfam" id="PF22754">
    <property type="entry name" value="bHLH-TF_ACT-like_plant"/>
    <property type="match status" value="1"/>
</dbReference>
<comment type="caution">
    <text evidence="6">The sequence shown here is derived from an EMBL/GenBank/DDBJ whole genome shotgun (WGS) entry which is preliminary data.</text>
</comment>
<evidence type="ECO:0000313" key="7">
    <source>
        <dbReference type="Proteomes" id="UP001396334"/>
    </source>
</evidence>
<dbReference type="PANTHER" id="PTHR31945">
    <property type="entry name" value="TRANSCRIPTION FACTOR SCREAM2-RELATED"/>
    <property type="match status" value="1"/>
</dbReference>
<gene>
    <name evidence="6" type="ORF">V6N11_005437</name>
</gene>
<feature type="domain" description="Plant bHLH transcription factor ACT-like" evidence="5">
    <location>
        <begin position="127"/>
        <end position="203"/>
    </location>
</feature>
<comment type="subcellular location">
    <subcellularLocation>
        <location evidence="1">Nucleus</location>
    </subcellularLocation>
</comment>
<proteinExistence type="predicted"/>
<evidence type="ECO:0000256" key="2">
    <source>
        <dbReference type="ARBA" id="ARBA00023125"/>
    </source>
</evidence>
<evidence type="ECO:0000259" key="5">
    <source>
        <dbReference type="Pfam" id="PF22754"/>
    </source>
</evidence>
<reference evidence="6 7" key="1">
    <citation type="journal article" date="2024" name="G3 (Bethesda)">
        <title>Genome assembly of Hibiscus sabdariffa L. provides insights into metabolisms of medicinal natural products.</title>
        <authorList>
            <person name="Kim T."/>
        </authorList>
    </citation>
    <scope>NUCLEOTIDE SEQUENCE [LARGE SCALE GENOMIC DNA]</scope>
    <source>
        <strain evidence="6">TK-2024</strain>
        <tissue evidence="6">Old leaves</tissue>
    </source>
</reference>
<evidence type="ECO:0000313" key="6">
    <source>
        <dbReference type="EMBL" id="KAK9014274.1"/>
    </source>
</evidence>
<accession>A0ABR2RNA2</accession>
<sequence length="212" mass="24169">MRLNLFARLANQPNGSKTIDSCIFQRACFLLFSIVKHGIGRYFCAMELSDNFTGSEILRFVAKEQIGHPHRPFSPLIGVKGSILNVLVHFHKVRVKLEEIQREYQKLMASRNEYLALLNQIQIPKQEVKVEKNGQEFVVKVRCNKGGDELVSIVEAFEQLGLNVVEARVCCNHFFAMEAIVVDQDQQTTDIKHVTQAVLKAIEKRGERMLVT</sequence>
<keyword evidence="3" id="KW-0539">Nucleus</keyword>
<dbReference type="InterPro" id="IPR054502">
    <property type="entry name" value="bHLH-TF_ACT-like_plant"/>
</dbReference>
<dbReference type="InterPro" id="IPR051358">
    <property type="entry name" value="TF_AMS/ICE1/BHLH6-like"/>
</dbReference>
<protein>
    <recommendedName>
        <fullName evidence="5">Plant bHLH transcription factor ACT-like domain-containing protein</fullName>
    </recommendedName>
</protein>
<keyword evidence="2" id="KW-0238">DNA-binding</keyword>
<dbReference type="Proteomes" id="UP001396334">
    <property type="component" value="Unassembled WGS sequence"/>
</dbReference>
<dbReference type="PANTHER" id="PTHR31945:SF27">
    <property type="entry name" value="TRANSCRIPTION FACTOR BHLH35-LIKE PROTEIN"/>
    <property type="match status" value="1"/>
</dbReference>
<feature type="coiled-coil region" evidence="4">
    <location>
        <begin position="90"/>
        <end position="117"/>
    </location>
</feature>
<evidence type="ECO:0000256" key="1">
    <source>
        <dbReference type="ARBA" id="ARBA00004123"/>
    </source>
</evidence>
<dbReference type="EMBL" id="JBBPBN010000021">
    <property type="protein sequence ID" value="KAK9014274.1"/>
    <property type="molecule type" value="Genomic_DNA"/>
</dbReference>
<keyword evidence="7" id="KW-1185">Reference proteome</keyword>
<name>A0ABR2RNA2_9ROSI</name>